<proteinExistence type="predicted"/>
<protein>
    <submittedName>
        <fullName evidence="1">Uncharacterized protein</fullName>
    </submittedName>
</protein>
<evidence type="ECO:0000313" key="2">
    <source>
        <dbReference type="Proteomes" id="UP000827294"/>
    </source>
</evidence>
<reference evidence="1" key="1">
    <citation type="submission" date="2021-05" db="EMBL/GenBank/DDBJ databases">
        <title>Diversity, taxonomy and evolution of archaeal viruses of the class Caudoviricetes.</title>
        <authorList>
            <person name="Liu Y."/>
            <person name="Demina T.A."/>
            <person name="Roux S."/>
            <person name="Aiewsakun P."/>
            <person name="Kazlauskas D."/>
            <person name="Simmonds P."/>
            <person name="Prangishvili D."/>
            <person name="Oksanen H.M."/>
            <person name="Krupovic M."/>
        </authorList>
    </citation>
    <scope>NUCLEOTIDE SEQUENCE</scope>
    <source>
        <strain evidence="1">HRTV-17/5</strain>
    </source>
</reference>
<organism evidence="1 2">
    <name type="scientific">Halorubrum phage HRTV-17</name>
    <dbReference type="NCBI Taxonomy" id="2877997"/>
    <lineage>
        <taxon>Viruses</taxon>
        <taxon>Duplodnaviria</taxon>
        <taxon>Heunggongvirae</taxon>
        <taxon>Uroviricota</taxon>
        <taxon>Caudoviricetes</taxon>
        <taxon>Thumleimavirales</taxon>
        <taxon>Hafunaviridae</taxon>
        <taxon>Haloferacalesvirus</taxon>
        <taxon>Haloferacalesvirus hv8</taxon>
    </lineage>
</organism>
<dbReference type="Proteomes" id="UP000827294">
    <property type="component" value="Segment"/>
</dbReference>
<gene>
    <name evidence="1" type="ORF">HRTV-17_gp120</name>
</gene>
<evidence type="ECO:0000313" key="1">
    <source>
        <dbReference type="EMBL" id="UBF19319.1"/>
    </source>
</evidence>
<sequence>MNEYHLIDPTEPYFDVGKTGVQFDIIESFPTKEAAEHVLEANKGLQIIKG</sequence>
<dbReference type="EMBL" id="MZ334493">
    <property type="protein sequence ID" value="UBF19319.1"/>
    <property type="molecule type" value="Genomic_DNA"/>
</dbReference>
<name>A0AAE8XSV8_9CAUD</name>
<accession>A0AAE8XSV8</accession>